<organism evidence="1 2">
    <name type="scientific">Kipferlia bialata</name>
    <dbReference type="NCBI Taxonomy" id="797122"/>
    <lineage>
        <taxon>Eukaryota</taxon>
        <taxon>Metamonada</taxon>
        <taxon>Carpediemonas-like organisms</taxon>
        <taxon>Kipferlia</taxon>
    </lineage>
</organism>
<accession>A0A9K3D5I6</accession>
<sequence length="559" mass="58171">IPSDSGSDWTLSIQGVQVLEAYTPSPTTHAGDFPPTLIVSEGAGTLSDSTVDGVPWGVSPLYLRYYDEGTSNDVPGTMQVRCKTYKGDDTKDESTLTTGSKPSECTICIDTNHVPSDTASCQTSHSNGYVTLNSKMVDGHIVSVFPASSAPISVETSLYALETIDTIVEAVDDAPYALVIEPGSYHHSNIAVCSERVSACGVSGMEYCTPTPLSDTYTDSGCVDIGVYNSMVVESEGGWVSVVQRGVATGYDTAAETAVYTPSEVDTLQPGQMYFEGLSHDYPALIALQQETGDPYRIDTAYGCNGNMLCNSTVAVSHLSVGSSTSSMSGVHALVGMAAHSVSVGVTVSVPSEEGGEGESVEYATVQGAAYQGNSLSLTGVTEGLVGPMETESGALQFASAAPTGSTLSVSMCDGSASASVCFTASLPSVTAGHCVSVTGTDQWVSVPSGSSNGAYIATGTGLMSVVMVDPRTRVPLVPDVDSAEVKVETGYGTVYASIDTNDCDPDIEYALYYYPDTGAVDEDTPPCTYIYTGTQISEWVGPDKAGRYAPVCIHSVYI</sequence>
<reference evidence="1 2" key="1">
    <citation type="journal article" date="2018" name="PLoS ONE">
        <title>The draft genome of Kipferlia bialata reveals reductive genome evolution in fornicate parasites.</title>
        <authorList>
            <person name="Tanifuji G."/>
            <person name="Takabayashi S."/>
            <person name="Kume K."/>
            <person name="Takagi M."/>
            <person name="Nakayama T."/>
            <person name="Kamikawa R."/>
            <person name="Inagaki Y."/>
            <person name="Hashimoto T."/>
        </authorList>
    </citation>
    <scope>NUCLEOTIDE SEQUENCE [LARGE SCALE GENOMIC DNA]</scope>
    <source>
        <strain evidence="1">NY0173</strain>
    </source>
</reference>
<comment type="caution">
    <text evidence="1">The sequence shown here is derived from an EMBL/GenBank/DDBJ whole genome shotgun (WGS) entry which is preliminary data.</text>
</comment>
<dbReference type="Proteomes" id="UP000265618">
    <property type="component" value="Unassembled WGS sequence"/>
</dbReference>
<dbReference type="EMBL" id="BDIP01003771">
    <property type="protein sequence ID" value="GIQ88105.1"/>
    <property type="molecule type" value="Genomic_DNA"/>
</dbReference>
<name>A0A9K3D5I6_9EUKA</name>
<evidence type="ECO:0000313" key="2">
    <source>
        <dbReference type="Proteomes" id="UP000265618"/>
    </source>
</evidence>
<proteinExistence type="predicted"/>
<keyword evidence="2" id="KW-1185">Reference proteome</keyword>
<protein>
    <submittedName>
        <fullName evidence="1">Uncharacterized protein</fullName>
    </submittedName>
</protein>
<dbReference type="AlphaFoldDB" id="A0A9K3D5I6"/>
<gene>
    <name evidence="1" type="ORF">KIPB_010278</name>
</gene>
<evidence type="ECO:0000313" key="1">
    <source>
        <dbReference type="EMBL" id="GIQ88105.1"/>
    </source>
</evidence>
<feature type="non-terminal residue" evidence="1">
    <location>
        <position position="1"/>
    </location>
</feature>